<dbReference type="RefSeq" id="WP_146262149.1">
    <property type="nucleotide sequence ID" value="NZ_SELG01000032.1"/>
</dbReference>
<accession>A0A563DI12</accession>
<protein>
    <submittedName>
        <fullName evidence="1">Uncharacterized protein</fullName>
    </submittedName>
</protein>
<name>A0A563DI12_9FLAO</name>
<evidence type="ECO:0000313" key="1">
    <source>
        <dbReference type="EMBL" id="TWP29454.1"/>
    </source>
</evidence>
<keyword evidence="2" id="KW-1185">Reference proteome</keyword>
<dbReference type="EMBL" id="SELH01000014">
    <property type="protein sequence ID" value="TWP29454.1"/>
    <property type="molecule type" value="Genomic_DNA"/>
</dbReference>
<sequence length="262" mass="30697">MKSFRTIIFLVLFLNFTILFAQKDSLNLTLEYLPNKNYTFNSDIQMIIEGWENNTINYTNQIKNLYSKIISTGNLNNNKFPFSIRFNDENNIDLNKYEFKGICSPLEYPKISYVVPTIENKDIENFYLNYIQEAIKEIPILTKKLKLGESFTTSSPLKYTLSEFLSLDLLVLKHYTLVKIDSNYAYFDYEMKASIKNFEYMDIKYSGKSSGKGKLVYDINNHFFISSKNNESILNLNMLHQGKTSLLKIKTFINEDILIHEN</sequence>
<evidence type="ECO:0000313" key="2">
    <source>
        <dbReference type="Proteomes" id="UP000319499"/>
    </source>
</evidence>
<gene>
    <name evidence="1" type="ORF">ETU09_03140</name>
</gene>
<proteinExistence type="predicted"/>
<comment type="caution">
    <text evidence="1">The sequence shown here is derived from an EMBL/GenBank/DDBJ whole genome shotgun (WGS) entry which is preliminary data.</text>
</comment>
<organism evidence="1 2">
    <name type="scientific">Apibacter muscae</name>
    <dbReference type="NCBI Taxonomy" id="2509004"/>
    <lineage>
        <taxon>Bacteria</taxon>
        <taxon>Pseudomonadati</taxon>
        <taxon>Bacteroidota</taxon>
        <taxon>Flavobacteriia</taxon>
        <taxon>Flavobacteriales</taxon>
        <taxon>Weeksellaceae</taxon>
        <taxon>Apibacter</taxon>
    </lineage>
</organism>
<reference evidence="1 2" key="1">
    <citation type="submission" date="2019-02" db="EMBL/GenBank/DDBJ databases">
        <title>Apibacter muscae sp. nov.: a novel member of the house fly microbiota.</title>
        <authorList>
            <person name="Park R."/>
        </authorList>
    </citation>
    <scope>NUCLEOTIDE SEQUENCE [LARGE SCALE GENOMIC DNA]</scope>
    <source>
        <strain evidence="1 2">AL1</strain>
    </source>
</reference>
<dbReference type="AlphaFoldDB" id="A0A563DI12"/>
<dbReference type="Proteomes" id="UP000319499">
    <property type="component" value="Unassembled WGS sequence"/>
</dbReference>